<reference evidence="4 5" key="1">
    <citation type="journal article" date="2017" name="Mol. Plant">
        <title>The Genome of Medicinal Plant Macleaya cordata Provides New Insights into Benzylisoquinoline Alkaloids Metabolism.</title>
        <authorList>
            <person name="Liu X."/>
            <person name="Liu Y."/>
            <person name="Huang P."/>
            <person name="Ma Y."/>
            <person name="Qing Z."/>
            <person name="Tang Q."/>
            <person name="Cao H."/>
            <person name="Cheng P."/>
            <person name="Zheng Y."/>
            <person name="Yuan Z."/>
            <person name="Zhou Y."/>
            <person name="Liu J."/>
            <person name="Tang Z."/>
            <person name="Zhuo Y."/>
            <person name="Zhang Y."/>
            <person name="Yu L."/>
            <person name="Huang J."/>
            <person name="Yang P."/>
            <person name="Peng Q."/>
            <person name="Zhang J."/>
            <person name="Jiang W."/>
            <person name="Zhang Z."/>
            <person name="Lin K."/>
            <person name="Ro D.K."/>
            <person name="Chen X."/>
            <person name="Xiong X."/>
            <person name="Shang Y."/>
            <person name="Huang S."/>
            <person name="Zeng J."/>
        </authorList>
    </citation>
    <scope>NUCLEOTIDE SEQUENCE [LARGE SCALE GENOMIC DNA]</scope>
    <source>
        <strain evidence="5">cv. BLH2017</strain>
        <tissue evidence="4">Root</tissue>
    </source>
</reference>
<feature type="compositionally biased region" description="Basic and acidic residues" evidence="2">
    <location>
        <begin position="90"/>
        <end position="101"/>
    </location>
</feature>
<feature type="compositionally biased region" description="Low complexity" evidence="2">
    <location>
        <begin position="107"/>
        <end position="118"/>
    </location>
</feature>
<dbReference type="InterPro" id="IPR007592">
    <property type="entry name" value="GEBP"/>
</dbReference>
<dbReference type="Proteomes" id="UP000195402">
    <property type="component" value="Unassembled WGS sequence"/>
</dbReference>
<dbReference type="OrthoDB" id="661680at2759"/>
<dbReference type="PANTHER" id="PTHR31662:SF33">
    <property type="entry name" value="DNA-BINDING STOREKEEPER PROTEIN TRANSCRIPTIONAL REGULATOR-LIKE PROTEIN"/>
    <property type="match status" value="1"/>
</dbReference>
<dbReference type="Pfam" id="PF04504">
    <property type="entry name" value="GeBP-like_DBD"/>
    <property type="match status" value="1"/>
</dbReference>
<evidence type="ECO:0000313" key="5">
    <source>
        <dbReference type="Proteomes" id="UP000195402"/>
    </source>
</evidence>
<dbReference type="OMA" id="ELCEKVW"/>
<gene>
    <name evidence="4" type="ORF">BVC80_8917g20</name>
</gene>
<dbReference type="EMBL" id="MVGT01001192">
    <property type="protein sequence ID" value="OVA13158.1"/>
    <property type="molecule type" value="Genomic_DNA"/>
</dbReference>
<feature type="compositionally biased region" description="Acidic residues" evidence="2">
    <location>
        <begin position="75"/>
        <end position="89"/>
    </location>
</feature>
<accession>A0A200QRU2</accession>
<dbReference type="PANTHER" id="PTHR31662">
    <property type="entry name" value="BNAANNG10740D PROTEIN-RELATED"/>
    <property type="match status" value="1"/>
</dbReference>
<protein>
    <recommendedName>
        <fullName evidence="3">Glabrous enhancer-binding protein-like DBD domain-containing protein</fullName>
    </recommendedName>
</protein>
<feature type="compositionally biased region" description="Low complexity" evidence="2">
    <location>
        <begin position="126"/>
        <end position="143"/>
    </location>
</feature>
<organism evidence="4 5">
    <name type="scientific">Macleaya cordata</name>
    <name type="common">Five-seeded plume-poppy</name>
    <name type="synonym">Bocconia cordata</name>
    <dbReference type="NCBI Taxonomy" id="56857"/>
    <lineage>
        <taxon>Eukaryota</taxon>
        <taxon>Viridiplantae</taxon>
        <taxon>Streptophyta</taxon>
        <taxon>Embryophyta</taxon>
        <taxon>Tracheophyta</taxon>
        <taxon>Spermatophyta</taxon>
        <taxon>Magnoliopsida</taxon>
        <taxon>Ranunculales</taxon>
        <taxon>Papaveraceae</taxon>
        <taxon>Papaveroideae</taxon>
        <taxon>Macleaya</taxon>
    </lineage>
</organism>
<dbReference type="GO" id="GO:0005634">
    <property type="term" value="C:nucleus"/>
    <property type="evidence" value="ECO:0007669"/>
    <property type="project" value="TreeGrafter"/>
</dbReference>
<feature type="region of interest" description="Disordered" evidence="2">
    <location>
        <begin position="292"/>
        <end position="347"/>
    </location>
</feature>
<evidence type="ECO:0000256" key="1">
    <source>
        <dbReference type="ARBA" id="ARBA00010820"/>
    </source>
</evidence>
<feature type="compositionally biased region" description="Acidic residues" evidence="2">
    <location>
        <begin position="18"/>
        <end position="37"/>
    </location>
</feature>
<dbReference type="InterPro" id="IPR053932">
    <property type="entry name" value="GeBP-like_DBD"/>
</dbReference>
<dbReference type="GO" id="GO:0006355">
    <property type="term" value="P:regulation of DNA-templated transcription"/>
    <property type="evidence" value="ECO:0007669"/>
    <property type="project" value="InterPro"/>
</dbReference>
<dbReference type="AlphaFoldDB" id="A0A200QRU2"/>
<feature type="compositionally biased region" description="Polar residues" evidence="2">
    <location>
        <begin position="308"/>
        <end position="319"/>
    </location>
</feature>
<name>A0A200QRU2_MACCD</name>
<feature type="compositionally biased region" description="Basic and acidic residues" evidence="2">
    <location>
        <begin position="177"/>
        <end position="192"/>
    </location>
</feature>
<dbReference type="InParanoid" id="A0A200QRU2"/>
<keyword evidence="5" id="KW-1185">Reference proteome</keyword>
<feature type="compositionally biased region" description="Basic and acidic residues" evidence="2">
    <location>
        <begin position="146"/>
        <end position="161"/>
    </location>
</feature>
<dbReference type="FunCoup" id="A0A200QRU2">
    <property type="interactions" value="997"/>
</dbReference>
<feature type="region of interest" description="Disordered" evidence="2">
    <location>
        <begin position="1"/>
        <end position="192"/>
    </location>
</feature>
<feature type="compositionally biased region" description="Basic and acidic residues" evidence="2">
    <location>
        <begin position="295"/>
        <end position="305"/>
    </location>
</feature>
<proteinExistence type="inferred from homology"/>
<evidence type="ECO:0000256" key="2">
    <source>
        <dbReference type="SAM" id="MobiDB-lite"/>
    </source>
</evidence>
<dbReference type="STRING" id="56857.A0A200QRU2"/>
<comment type="caution">
    <text evidence="4">The sequence shown here is derived from an EMBL/GenBank/DDBJ whole genome shotgun (WGS) entry which is preliminary data.</text>
</comment>
<evidence type="ECO:0000313" key="4">
    <source>
        <dbReference type="EMBL" id="OVA13158.1"/>
    </source>
</evidence>
<comment type="similarity">
    <text evidence="1">Belongs to the GeBP family.</text>
</comment>
<sequence>MAPKRSSLLEDPPAASSSEEEVESEEEEEEDEEEEPAAEGGAADYESDSSDFDKSPKKPNLNAAPKPQTPSSSDSDNDDEDGNESDSDDFDKSPKKPKPSDLYRTSTPIVKPKPITETPKPKKTVAKPTASTATSAPAKPSAAGKRPLESEKAEKEKEKDSKRKKKKVGDGEDEDDSHPKEGENKSFEDFMIQDHKNPFQRLWSDDDEIVILKGMSDCIKKGIDPTSDLDEFLDSIKKSIHVNVNRDQLNNKIRRLKKKYLNNVKRGKEGEDPVFSKPHDLKSFELMKEIWGGQDSKEGKSKKSAEANNGNDDSTLTNGKRSRNPKPRSGAASPKPKTIALADIPTKESPKLEEKNWSLYPCLYESLRSNKNSTKVGESLLKEGLSSIGESKAKELEQKWRKLQAAELEIHLKRVELEREQMMAVLNALKPSDS</sequence>
<evidence type="ECO:0000259" key="3">
    <source>
        <dbReference type="Pfam" id="PF04504"/>
    </source>
</evidence>
<feature type="domain" description="Glabrous enhancer-binding protein-like DBD" evidence="3">
    <location>
        <begin position="199"/>
        <end position="292"/>
    </location>
</feature>
<feature type="compositionally biased region" description="Low complexity" evidence="2">
    <location>
        <begin position="58"/>
        <end position="74"/>
    </location>
</feature>